<organism evidence="3 4">
    <name type="scientific">Kushneria sinocarnis</name>
    <dbReference type="NCBI Taxonomy" id="595502"/>
    <lineage>
        <taxon>Bacteria</taxon>
        <taxon>Pseudomonadati</taxon>
        <taxon>Pseudomonadota</taxon>
        <taxon>Gammaproteobacteria</taxon>
        <taxon>Oceanospirillales</taxon>
        <taxon>Halomonadaceae</taxon>
        <taxon>Kushneria</taxon>
    </lineage>
</organism>
<dbReference type="CDD" id="cd03820">
    <property type="entry name" value="GT4_AmsD-like"/>
    <property type="match status" value="1"/>
</dbReference>
<dbReference type="PANTHER" id="PTHR12526">
    <property type="entry name" value="GLYCOSYLTRANSFERASE"/>
    <property type="match status" value="1"/>
</dbReference>
<accession>A0A420WXV9</accession>
<gene>
    <name evidence="3" type="ORF">C7446_0990</name>
</gene>
<keyword evidence="3" id="KW-0808">Transferase</keyword>
<dbReference type="SUPFAM" id="SSF53756">
    <property type="entry name" value="UDP-Glycosyltransferase/glycogen phosphorylase"/>
    <property type="match status" value="1"/>
</dbReference>
<dbReference type="Gene3D" id="3.40.50.2000">
    <property type="entry name" value="Glycogen Phosphorylase B"/>
    <property type="match status" value="2"/>
</dbReference>
<feature type="domain" description="Glycosyl transferase family 1" evidence="1">
    <location>
        <begin position="188"/>
        <end position="350"/>
    </location>
</feature>
<dbReference type="Pfam" id="PF13439">
    <property type="entry name" value="Glyco_transf_4"/>
    <property type="match status" value="1"/>
</dbReference>
<dbReference type="Proteomes" id="UP000281975">
    <property type="component" value="Unassembled WGS sequence"/>
</dbReference>
<proteinExistence type="predicted"/>
<protein>
    <submittedName>
        <fullName evidence="3">Glycosyltransferase involved in cell wall biosynthesis</fullName>
    </submittedName>
</protein>
<reference evidence="3 4" key="1">
    <citation type="submission" date="2018-10" db="EMBL/GenBank/DDBJ databases">
        <title>Genomic Encyclopedia of Type Strains, Phase IV (KMG-IV): sequencing the most valuable type-strain genomes for metagenomic binning, comparative biology and taxonomic classification.</title>
        <authorList>
            <person name="Goeker M."/>
        </authorList>
    </citation>
    <scope>NUCLEOTIDE SEQUENCE [LARGE SCALE GENOMIC DNA]</scope>
    <source>
        <strain evidence="3 4">DSM 23229</strain>
    </source>
</reference>
<evidence type="ECO:0000259" key="1">
    <source>
        <dbReference type="Pfam" id="PF00534"/>
    </source>
</evidence>
<dbReference type="InterPro" id="IPR001296">
    <property type="entry name" value="Glyco_trans_1"/>
</dbReference>
<evidence type="ECO:0000313" key="4">
    <source>
        <dbReference type="Proteomes" id="UP000281975"/>
    </source>
</evidence>
<dbReference type="GO" id="GO:1901135">
    <property type="term" value="P:carbohydrate derivative metabolic process"/>
    <property type="evidence" value="ECO:0007669"/>
    <property type="project" value="UniProtKB-ARBA"/>
</dbReference>
<dbReference type="GO" id="GO:0016757">
    <property type="term" value="F:glycosyltransferase activity"/>
    <property type="evidence" value="ECO:0007669"/>
    <property type="project" value="InterPro"/>
</dbReference>
<keyword evidence="4" id="KW-1185">Reference proteome</keyword>
<name>A0A420WXV9_9GAMM</name>
<dbReference type="Pfam" id="PF00534">
    <property type="entry name" value="Glycos_transf_1"/>
    <property type="match status" value="1"/>
</dbReference>
<evidence type="ECO:0000313" key="3">
    <source>
        <dbReference type="EMBL" id="RKR06054.1"/>
    </source>
</evidence>
<evidence type="ECO:0000259" key="2">
    <source>
        <dbReference type="Pfam" id="PF13439"/>
    </source>
</evidence>
<dbReference type="InterPro" id="IPR028098">
    <property type="entry name" value="Glyco_trans_4-like_N"/>
</dbReference>
<comment type="caution">
    <text evidence="3">The sequence shown here is derived from an EMBL/GenBank/DDBJ whole genome shotgun (WGS) entry which is preliminary data.</text>
</comment>
<dbReference type="AlphaFoldDB" id="A0A420WXV9"/>
<dbReference type="EMBL" id="RBIN01000003">
    <property type="protein sequence ID" value="RKR06054.1"/>
    <property type="molecule type" value="Genomic_DNA"/>
</dbReference>
<dbReference type="PANTHER" id="PTHR12526:SF630">
    <property type="entry name" value="GLYCOSYLTRANSFERASE"/>
    <property type="match status" value="1"/>
</dbReference>
<feature type="domain" description="Glycosyltransferase subfamily 4-like N-terminal" evidence="2">
    <location>
        <begin position="14"/>
        <end position="180"/>
    </location>
</feature>
<sequence>MRVCFLVRNISMPSGIERVTSVIANRLAEQGVAVSIVSLWGGLEPFYPKHEAVSLHQLFSSQVRSASRWVAMLRRLGRVPLASWRLRQLLRQYPQDILIDTDYLLGQVALPAVPGMSVRHVHWEHFSFNLDLDKPHKLLGRRLIARATRGIVTLTQRDREYWLKGARVRGEIAAIPNPVPFEMPETTYQPDTFIVLAVGRLNYQKGFDRLIESWAEMKNEKGNDVSHWTLRILGDGEEEHELKQKAHQLGVNDSIEFLPATKDVDHYYRNASILAMTSRFEGFPMVLLEAQSYGLPIVAFDCDTGPAEIISDGESGFLVAQGDTHGFAHQLASLIQDSELRMKFSANARDSVSRFKPEAIVVQWNRYLENLMSTK</sequence>